<evidence type="ECO:0000313" key="1">
    <source>
        <dbReference type="EMBL" id="QHT18561.1"/>
    </source>
</evidence>
<proteinExistence type="predicted"/>
<protein>
    <submittedName>
        <fullName evidence="1">Uncharacterized protein</fullName>
    </submittedName>
</protein>
<accession>A0A6C0DQ20</accession>
<dbReference type="EMBL" id="MN739658">
    <property type="protein sequence ID" value="QHT18561.1"/>
    <property type="molecule type" value="Genomic_DNA"/>
</dbReference>
<dbReference type="AlphaFoldDB" id="A0A6C0DQ20"/>
<organism evidence="1">
    <name type="scientific">viral metagenome</name>
    <dbReference type="NCBI Taxonomy" id="1070528"/>
    <lineage>
        <taxon>unclassified sequences</taxon>
        <taxon>metagenomes</taxon>
        <taxon>organismal metagenomes</taxon>
    </lineage>
</organism>
<reference evidence="1" key="1">
    <citation type="journal article" date="2020" name="Nature">
        <title>Giant virus diversity and host interactions through global metagenomics.</title>
        <authorList>
            <person name="Schulz F."/>
            <person name="Roux S."/>
            <person name="Paez-Espino D."/>
            <person name="Jungbluth S."/>
            <person name="Walsh D.A."/>
            <person name="Denef V.J."/>
            <person name="McMahon K.D."/>
            <person name="Konstantinidis K.T."/>
            <person name="Eloe-Fadrosh E.A."/>
            <person name="Kyrpides N.C."/>
            <person name="Woyke T."/>
        </authorList>
    </citation>
    <scope>NUCLEOTIDE SEQUENCE</scope>
    <source>
        <strain evidence="1">GVMAG-M-3300023174-47</strain>
    </source>
</reference>
<name>A0A6C0DQ20_9ZZZZ</name>
<sequence>METDIYFSFTLEFGNPLYSDQTMREWQTLWRTVCEMAYNPSTHQYPFIRSFSHYSNEIEELHKYTINSGRIKNHKLLCFEHVWKEYKKKTPITNTSLKELYVPRLLIPTQEAQKFIQQTFPNCTIIFWAE</sequence>